<sequence length="67" mass="8040">MFDNKHPWFVPLYRRVLIIAVCFLWLVVESIANQPFWQIISFAVLIYAIWTFLYTYEPPENTSGKQD</sequence>
<evidence type="ECO:0000313" key="3">
    <source>
        <dbReference type="Proteomes" id="UP000761264"/>
    </source>
</evidence>
<dbReference type="EMBL" id="JAAQPH010000002">
    <property type="protein sequence ID" value="NIA67416.1"/>
    <property type="molecule type" value="Genomic_DNA"/>
</dbReference>
<reference evidence="2" key="1">
    <citation type="submission" date="2020-03" db="EMBL/GenBank/DDBJ databases">
        <title>Genome of Pelagibius litoralis DSM 21314T.</title>
        <authorList>
            <person name="Wang G."/>
        </authorList>
    </citation>
    <scope>NUCLEOTIDE SEQUENCE</scope>
    <source>
        <strain evidence="2">DSM 21314</strain>
    </source>
</reference>
<feature type="transmembrane region" description="Helical" evidence="1">
    <location>
        <begin position="12"/>
        <end position="31"/>
    </location>
</feature>
<dbReference type="Proteomes" id="UP000761264">
    <property type="component" value="Unassembled WGS sequence"/>
</dbReference>
<proteinExistence type="predicted"/>
<feature type="transmembrane region" description="Helical" evidence="1">
    <location>
        <begin position="37"/>
        <end position="56"/>
    </location>
</feature>
<dbReference type="RefSeq" id="WP_167220971.1">
    <property type="nucleotide sequence ID" value="NZ_JAAQPH010000002.1"/>
</dbReference>
<keyword evidence="1" id="KW-0812">Transmembrane</keyword>
<keyword evidence="3" id="KW-1185">Reference proteome</keyword>
<keyword evidence="1" id="KW-1133">Transmembrane helix</keyword>
<gene>
    <name evidence="2" type="ORF">HBA54_02305</name>
</gene>
<protein>
    <submittedName>
        <fullName evidence="2">ATP synthase F0 subunit B</fullName>
    </submittedName>
</protein>
<name>A0A967EUM6_9PROT</name>
<dbReference type="AlphaFoldDB" id="A0A967EUM6"/>
<evidence type="ECO:0000256" key="1">
    <source>
        <dbReference type="SAM" id="Phobius"/>
    </source>
</evidence>
<organism evidence="2 3">
    <name type="scientific">Pelagibius litoralis</name>
    <dbReference type="NCBI Taxonomy" id="374515"/>
    <lineage>
        <taxon>Bacteria</taxon>
        <taxon>Pseudomonadati</taxon>
        <taxon>Pseudomonadota</taxon>
        <taxon>Alphaproteobacteria</taxon>
        <taxon>Rhodospirillales</taxon>
        <taxon>Rhodovibrionaceae</taxon>
        <taxon>Pelagibius</taxon>
    </lineage>
</organism>
<keyword evidence="1" id="KW-0472">Membrane</keyword>
<accession>A0A967EUM6</accession>
<comment type="caution">
    <text evidence="2">The sequence shown here is derived from an EMBL/GenBank/DDBJ whole genome shotgun (WGS) entry which is preliminary data.</text>
</comment>
<evidence type="ECO:0000313" key="2">
    <source>
        <dbReference type="EMBL" id="NIA67416.1"/>
    </source>
</evidence>